<dbReference type="PRINTS" id="PR00080">
    <property type="entry name" value="SDRFAMILY"/>
</dbReference>
<dbReference type="PRINTS" id="PR00081">
    <property type="entry name" value="GDHRDH"/>
</dbReference>
<dbReference type="RefSeq" id="WP_025208651.1">
    <property type="nucleotide sequence ID" value="NZ_CP006932.1"/>
</dbReference>
<dbReference type="InterPro" id="IPR036291">
    <property type="entry name" value="NAD(P)-bd_dom_sf"/>
</dbReference>
<keyword evidence="5" id="KW-1185">Reference proteome</keyword>
<accession>W8GEX8</accession>
<evidence type="ECO:0000313" key="5">
    <source>
        <dbReference type="Proteomes" id="UP000019450"/>
    </source>
</evidence>
<gene>
    <name evidence="4" type="primary">sdh_4</name>
    <name evidence="4" type="ORF">X271_00243</name>
</gene>
<dbReference type="InterPro" id="IPR020904">
    <property type="entry name" value="Sc_DH/Rdtase_CS"/>
</dbReference>
<evidence type="ECO:0000256" key="2">
    <source>
        <dbReference type="ARBA" id="ARBA00023002"/>
    </source>
</evidence>
<dbReference type="AlphaFoldDB" id="W8GEX8"/>
<proteinExistence type="inferred from homology"/>
<keyword evidence="2 4" id="KW-0560">Oxidoreductase</keyword>
<comment type="similarity">
    <text evidence="1 3">Belongs to the short-chain dehydrogenases/reductases (SDR) family.</text>
</comment>
<dbReference type="HOGENOM" id="CLU_010194_2_1_14"/>
<dbReference type="Gene3D" id="3.40.50.720">
    <property type="entry name" value="NAD(P)-binding Rossmann-like Domain"/>
    <property type="match status" value="1"/>
</dbReference>
<dbReference type="KEGG" id="hcr:X271_00243"/>
<dbReference type="PROSITE" id="PS00061">
    <property type="entry name" value="ADH_SHORT"/>
    <property type="match status" value="1"/>
</dbReference>
<reference evidence="4 5" key="1">
    <citation type="journal article" date="2014" name="Genome Biol. Evol.">
        <title>Phylogenomics of "Candidatus Hepatoplasma crinochetorum," a Lineage of Mollicutes Associated with Noninsect Arthropods.</title>
        <authorList>
            <person name="Leclercq S."/>
            <person name="Dittmer J."/>
            <person name="Bouchon D."/>
            <person name="Cordaux R."/>
        </authorList>
    </citation>
    <scope>NUCLEOTIDE SEQUENCE [LARGE SCALE GENOMIC DNA]</scope>
    <source>
        <strain evidence="4 5">Av</strain>
    </source>
</reference>
<dbReference type="Pfam" id="PF00106">
    <property type="entry name" value="adh_short"/>
    <property type="match status" value="1"/>
</dbReference>
<sequence length="254" mass="28680">MKYTLITGASSGIGKSLAEKFANKGHNLIIVARRTNLLNEIKKNLENRYKIDVVVFTVDLSKEQEVEKFYNDVKKYDIELFINNAGFGDMNLPWDSDLDKIKKMLDLNIKTLTTLSIMFIRDNLDKDVQLINVSSVAGYGVFSGAISYSASKIFVASWTEGVAKQLKKLNKKIKVKVLAPGATESEFGNRALAKTKLKDEKIEEFKDWAQKISITAEELANKAYKLYESDKILGIINNDNKLELSDGSYNIFWV</sequence>
<protein>
    <submittedName>
        <fullName evidence="4">Serine 3-dehydrogenase</fullName>
        <ecNumber evidence="4">1.1.1.276</ecNumber>
    </submittedName>
</protein>
<name>W8GEX8_9MOLU</name>
<dbReference type="STRING" id="1427984.X271_00243"/>
<dbReference type="OrthoDB" id="9775296at2"/>
<dbReference type="InterPro" id="IPR002347">
    <property type="entry name" value="SDR_fam"/>
</dbReference>
<organism evidence="4 5">
    <name type="scientific">Candidatus Hepatoplasma crinochetorum Av</name>
    <dbReference type="NCBI Taxonomy" id="1427984"/>
    <lineage>
        <taxon>Bacteria</taxon>
        <taxon>Bacillati</taxon>
        <taxon>Mycoplasmatota</taxon>
        <taxon>Mollicutes</taxon>
        <taxon>Candidatus Hepatoplasmataceae</taxon>
        <taxon>Candidatus Hepatoplasma</taxon>
    </lineage>
</organism>
<dbReference type="Proteomes" id="UP000019450">
    <property type="component" value="Chromosome"/>
</dbReference>
<dbReference type="SUPFAM" id="SSF51735">
    <property type="entry name" value="NAD(P)-binding Rossmann-fold domains"/>
    <property type="match status" value="1"/>
</dbReference>
<evidence type="ECO:0000256" key="1">
    <source>
        <dbReference type="ARBA" id="ARBA00006484"/>
    </source>
</evidence>
<evidence type="ECO:0000313" key="4">
    <source>
        <dbReference type="EMBL" id="AHK22349.1"/>
    </source>
</evidence>
<dbReference type="GO" id="GO:0031132">
    <property type="term" value="F:serine 3-dehydrogenase activity"/>
    <property type="evidence" value="ECO:0007669"/>
    <property type="project" value="UniProtKB-EC"/>
</dbReference>
<dbReference type="PANTHER" id="PTHR42901">
    <property type="entry name" value="ALCOHOL DEHYDROGENASE"/>
    <property type="match status" value="1"/>
</dbReference>
<dbReference type="EC" id="1.1.1.276" evidence="4"/>
<dbReference type="EMBL" id="CP006932">
    <property type="protein sequence ID" value="AHK22349.1"/>
    <property type="molecule type" value="Genomic_DNA"/>
</dbReference>
<dbReference type="eggNOG" id="COG0300">
    <property type="taxonomic scope" value="Bacteria"/>
</dbReference>
<dbReference type="PANTHER" id="PTHR42901:SF1">
    <property type="entry name" value="ALCOHOL DEHYDROGENASE"/>
    <property type="match status" value="1"/>
</dbReference>
<evidence type="ECO:0000256" key="3">
    <source>
        <dbReference type="RuleBase" id="RU000363"/>
    </source>
</evidence>